<feature type="domain" description="Transcriptional regulator DauR-like HTH" evidence="3">
    <location>
        <begin position="172"/>
        <end position="233"/>
    </location>
</feature>
<dbReference type="Proteomes" id="UP000054893">
    <property type="component" value="Unassembled WGS sequence"/>
</dbReference>
<dbReference type="RefSeq" id="WP_060857200.1">
    <property type="nucleotide sequence ID" value="NZ_FCOC02000013.1"/>
</dbReference>
<dbReference type="EMBL" id="FCOC02000013">
    <property type="protein sequence ID" value="SAL39268.1"/>
    <property type="molecule type" value="Genomic_DNA"/>
</dbReference>
<dbReference type="PANTHER" id="PTHR35568">
    <property type="entry name" value="TRANSCRIPTIONAL REGULATOR DAUR"/>
    <property type="match status" value="1"/>
</dbReference>
<evidence type="ECO:0000259" key="3">
    <source>
        <dbReference type="Pfam" id="PF13309"/>
    </source>
</evidence>
<evidence type="ECO:0000313" key="5">
    <source>
        <dbReference type="Proteomes" id="UP000054893"/>
    </source>
</evidence>
<reference evidence="4 5" key="1">
    <citation type="submission" date="2016-01" db="EMBL/GenBank/DDBJ databases">
        <authorList>
            <person name="Oliw E.H."/>
        </authorList>
    </citation>
    <scope>NUCLEOTIDE SEQUENCE [LARGE SCALE GENOMIC DNA]</scope>
    <source>
        <strain evidence="4">LMG 22029</strain>
    </source>
</reference>
<feature type="domain" description="YheO-like" evidence="2">
    <location>
        <begin position="25"/>
        <end position="145"/>
    </location>
</feature>
<proteinExistence type="predicted"/>
<dbReference type="PANTHER" id="PTHR35568:SF1">
    <property type="entry name" value="TRANSCRIPTIONAL REGULATOR DAUR"/>
    <property type="match status" value="1"/>
</dbReference>
<dbReference type="InterPro" id="IPR013559">
    <property type="entry name" value="YheO"/>
</dbReference>
<dbReference type="Pfam" id="PF13309">
    <property type="entry name" value="HTH_22"/>
    <property type="match status" value="1"/>
</dbReference>
<feature type="compositionally biased region" description="Low complexity" evidence="1">
    <location>
        <begin position="246"/>
        <end position="255"/>
    </location>
</feature>
<keyword evidence="4" id="KW-0238">DNA-binding</keyword>
<dbReference type="Pfam" id="PF08348">
    <property type="entry name" value="PAS_6"/>
    <property type="match status" value="1"/>
</dbReference>
<dbReference type="OrthoDB" id="9796595at2"/>
<protein>
    <submittedName>
        <fullName evidence="4">DNA-binding protein</fullName>
    </submittedName>
</protein>
<dbReference type="GO" id="GO:0003677">
    <property type="term" value="F:DNA binding"/>
    <property type="evidence" value="ECO:0007669"/>
    <property type="project" value="UniProtKB-KW"/>
</dbReference>
<evidence type="ECO:0000256" key="1">
    <source>
        <dbReference type="SAM" id="MobiDB-lite"/>
    </source>
</evidence>
<sequence>MKQKLTDLTLSEKTITTTDEDQKLLEILASVLDGLSSVISANTELILHDMRNPAHSTFAIVNGHVTGRQVGDPIIAAPVDDKGFDLLLDPRPPSKGVTTSVGRYKSRTKDGRELLSMTVLLRNKKGVPVASVCANTDLTDYQVLHASLGRMLSRPSEPQVKEADHRQTIDELIEEIVSDAIQRAGVPVALMDKSQKLKVVSELTKRGVFMIKGAVERVAEALSVTRFTIYNYLEELGQPRGSDLRAAASKQTATKKSAKKPA</sequence>
<dbReference type="InterPro" id="IPR039445">
    <property type="entry name" value="DauR-like_HTH"/>
</dbReference>
<gene>
    <name evidence="4" type="ORF">AWB64_04115</name>
</gene>
<organism evidence="4 5">
    <name type="scientific">Caballeronia sordidicola</name>
    <name type="common">Burkholderia sordidicola</name>
    <dbReference type="NCBI Taxonomy" id="196367"/>
    <lineage>
        <taxon>Bacteria</taxon>
        <taxon>Pseudomonadati</taxon>
        <taxon>Pseudomonadota</taxon>
        <taxon>Betaproteobacteria</taxon>
        <taxon>Burkholderiales</taxon>
        <taxon>Burkholderiaceae</taxon>
        <taxon>Caballeronia</taxon>
    </lineage>
</organism>
<name>A0A158H4L3_CABSO</name>
<accession>A0A158H4L3</accession>
<evidence type="ECO:0000259" key="2">
    <source>
        <dbReference type="Pfam" id="PF08348"/>
    </source>
</evidence>
<dbReference type="InterPro" id="IPR039446">
    <property type="entry name" value="DauR-like"/>
</dbReference>
<feature type="region of interest" description="Disordered" evidence="1">
    <location>
        <begin position="241"/>
        <end position="262"/>
    </location>
</feature>
<dbReference type="AlphaFoldDB" id="A0A158H4L3"/>
<evidence type="ECO:0000313" key="4">
    <source>
        <dbReference type="EMBL" id="SAL39268.1"/>
    </source>
</evidence>